<keyword evidence="10" id="KW-1185">Reference proteome</keyword>
<feature type="transmembrane region" description="Helical" evidence="7">
    <location>
        <begin position="271"/>
        <end position="288"/>
    </location>
</feature>
<dbReference type="InterPro" id="IPR035906">
    <property type="entry name" value="MetI-like_sf"/>
</dbReference>
<dbReference type="OrthoDB" id="9810086at2"/>
<feature type="transmembrane region" description="Helical" evidence="7">
    <location>
        <begin position="206"/>
        <end position="229"/>
    </location>
</feature>
<dbReference type="GO" id="GO:0005886">
    <property type="term" value="C:plasma membrane"/>
    <property type="evidence" value="ECO:0007669"/>
    <property type="project" value="UniProtKB-SubCell"/>
</dbReference>
<feature type="transmembrane region" description="Helical" evidence="7">
    <location>
        <begin position="149"/>
        <end position="168"/>
    </location>
</feature>
<keyword evidence="5 7" id="KW-1133">Transmembrane helix</keyword>
<organism evidence="9 10">
    <name type="scientific">Paenibacillus montanisoli</name>
    <dbReference type="NCBI Taxonomy" id="2081970"/>
    <lineage>
        <taxon>Bacteria</taxon>
        <taxon>Bacillati</taxon>
        <taxon>Bacillota</taxon>
        <taxon>Bacilli</taxon>
        <taxon>Bacillales</taxon>
        <taxon>Paenibacillaceae</taxon>
        <taxon>Paenibacillus</taxon>
    </lineage>
</organism>
<feature type="transmembrane region" description="Helical" evidence="7">
    <location>
        <begin position="90"/>
        <end position="109"/>
    </location>
</feature>
<comment type="subcellular location">
    <subcellularLocation>
        <location evidence="1 7">Cell membrane</location>
        <topology evidence="1 7">Multi-pass membrane protein</topology>
    </subcellularLocation>
</comment>
<comment type="similarity">
    <text evidence="7">Belongs to the binding-protein-dependent transport system permease family.</text>
</comment>
<name>A0A328U1G7_9BACL</name>
<dbReference type="GO" id="GO:0055085">
    <property type="term" value="P:transmembrane transport"/>
    <property type="evidence" value="ECO:0007669"/>
    <property type="project" value="InterPro"/>
</dbReference>
<dbReference type="Pfam" id="PF00528">
    <property type="entry name" value="BPD_transp_1"/>
    <property type="match status" value="1"/>
</dbReference>
<gene>
    <name evidence="9" type="ORF">DL346_10750</name>
</gene>
<evidence type="ECO:0000256" key="3">
    <source>
        <dbReference type="ARBA" id="ARBA00022475"/>
    </source>
</evidence>
<sequence length="303" mass="34077">MKVCGDVMRNPNRIRDPIEDQVFLVIVYIILAITVLVMLYPFAYVLSVSISDPAEVMAGKVSFFPRGFDKGAYQTMVNHPVFYTAYKNTILYTAVGTIFTLFFTSITAYPLSKDKFQMRSYIAQIYIVTMFFSGGMIPTYLAFKSMHLINTFWVMVLPGALSAWNVILMRSFFRNIPEALSESAHIDGATNFQIFTKIYLPLSKPILATIGLFTAVGIWNGYFSALLYLNDNTKYPLQMILRSILITASVDPSDKGAYAELTHSPTESLKMASIVISTLPIMCIYPFIQKYFVKSLMVGSIKG</sequence>
<dbReference type="PANTHER" id="PTHR43744">
    <property type="entry name" value="ABC TRANSPORTER PERMEASE PROTEIN MG189-RELATED-RELATED"/>
    <property type="match status" value="1"/>
</dbReference>
<dbReference type="Gene3D" id="1.10.3720.10">
    <property type="entry name" value="MetI-like"/>
    <property type="match status" value="1"/>
</dbReference>
<dbReference type="PANTHER" id="PTHR43744:SF9">
    <property type="entry name" value="POLYGALACTURONAN_RHAMNOGALACTURONAN TRANSPORT SYSTEM PERMEASE PROTEIN YTCP"/>
    <property type="match status" value="1"/>
</dbReference>
<keyword evidence="2 7" id="KW-0813">Transport</keyword>
<evidence type="ECO:0000313" key="9">
    <source>
        <dbReference type="EMBL" id="RAP75902.1"/>
    </source>
</evidence>
<evidence type="ECO:0000259" key="8">
    <source>
        <dbReference type="PROSITE" id="PS50928"/>
    </source>
</evidence>
<keyword evidence="4 7" id="KW-0812">Transmembrane</keyword>
<evidence type="ECO:0000256" key="7">
    <source>
        <dbReference type="RuleBase" id="RU363032"/>
    </source>
</evidence>
<feature type="transmembrane region" description="Helical" evidence="7">
    <location>
        <begin position="121"/>
        <end position="143"/>
    </location>
</feature>
<dbReference type="EMBL" id="QLUW01000002">
    <property type="protein sequence ID" value="RAP75902.1"/>
    <property type="molecule type" value="Genomic_DNA"/>
</dbReference>
<evidence type="ECO:0000313" key="10">
    <source>
        <dbReference type="Proteomes" id="UP000249260"/>
    </source>
</evidence>
<evidence type="ECO:0000256" key="1">
    <source>
        <dbReference type="ARBA" id="ARBA00004651"/>
    </source>
</evidence>
<reference evidence="9 10" key="1">
    <citation type="submission" date="2018-06" db="EMBL/GenBank/DDBJ databases">
        <title>Paenibacillus montanisoli sp. nov., isolated from mountain area soil.</title>
        <authorList>
            <person name="Wu M."/>
        </authorList>
    </citation>
    <scope>NUCLEOTIDE SEQUENCE [LARGE SCALE GENOMIC DNA]</scope>
    <source>
        <strain evidence="9 10">RA17</strain>
    </source>
</reference>
<evidence type="ECO:0000256" key="5">
    <source>
        <dbReference type="ARBA" id="ARBA00022989"/>
    </source>
</evidence>
<dbReference type="InterPro" id="IPR000515">
    <property type="entry name" value="MetI-like"/>
</dbReference>
<keyword evidence="3" id="KW-1003">Cell membrane</keyword>
<dbReference type="Proteomes" id="UP000249260">
    <property type="component" value="Unassembled WGS sequence"/>
</dbReference>
<evidence type="ECO:0000256" key="6">
    <source>
        <dbReference type="ARBA" id="ARBA00023136"/>
    </source>
</evidence>
<evidence type="ECO:0000256" key="4">
    <source>
        <dbReference type="ARBA" id="ARBA00022692"/>
    </source>
</evidence>
<accession>A0A328U1G7</accession>
<dbReference type="PROSITE" id="PS50928">
    <property type="entry name" value="ABC_TM1"/>
    <property type="match status" value="1"/>
</dbReference>
<dbReference type="CDD" id="cd06261">
    <property type="entry name" value="TM_PBP2"/>
    <property type="match status" value="1"/>
</dbReference>
<proteinExistence type="inferred from homology"/>
<keyword evidence="6 7" id="KW-0472">Membrane</keyword>
<protein>
    <submittedName>
        <fullName evidence="9">Carbohydrate ABC transporter permease</fullName>
    </submittedName>
</protein>
<dbReference type="SUPFAM" id="SSF161098">
    <property type="entry name" value="MetI-like"/>
    <property type="match status" value="1"/>
</dbReference>
<evidence type="ECO:0000256" key="2">
    <source>
        <dbReference type="ARBA" id="ARBA00022448"/>
    </source>
</evidence>
<feature type="domain" description="ABC transmembrane type-1" evidence="8">
    <location>
        <begin position="86"/>
        <end position="280"/>
    </location>
</feature>
<feature type="transmembrane region" description="Helical" evidence="7">
    <location>
        <begin position="21"/>
        <end position="43"/>
    </location>
</feature>
<dbReference type="AlphaFoldDB" id="A0A328U1G7"/>
<comment type="caution">
    <text evidence="9">The sequence shown here is derived from an EMBL/GenBank/DDBJ whole genome shotgun (WGS) entry which is preliminary data.</text>
</comment>